<feature type="transmembrane region" description="Helical" evidence="1">
    <location>
        <begin position="13"/>
        <end position="36"/>
    </location>
</feature>
<reference evidence="2 3" key="1">
    <citation type="journal article" date="2016" name="Nat. Commun.">
        <title>Thousands of microbial genomes shed light on interconnected biogeochemical processes in an aquifer system.</title>
        <authorList>
            <person name="Anantharaman K."/>
            <person name="Brown C.T."/>
            <person name="Hug L.A."/>
            <person name="Sharon I."/>
            <person name="Castelle C.J."/>
            <person name="Probst A.J."/>
            <person name="Thomas B.C."/>
            <person name="Singh A."/>
            <person name="Wilkins M.J."/>
            <person name="Karaoz U."/>
            <person name="Brodie E.L."/>
            <person name="Williams K.H."/>
            <person name="Hubbard S.S."/>
            <person name="Banfield J.F."/>
        </authorList>
    </citation>
    <scope>NUCLEOTIDE SEQUENCE [LARGE SCALE GENOMIC DNA]</scope>
</reference>
<evidence type="ECO:0000313" key="2">
    <source>
        <dbReference type="EMBL" id="OHA41625.1"/>
    </source>
</evidence>
<comment type="caution">
    <text evidence="2">The sequence shown here is derived from an EMBL/GenBank/DDBJ whole genome shotgun (WGS) entry which is preliminary data.</text>
</comment>
<evidence type="ECO:0000313" key="3">
    <source>
        <dbReference type="Proteomes" id="UP000177269"/>
    </source>
</evidence>
<proteinExistence type="predicted"/>
<protein>
    <submittedName>
        <fullName evidence="2">Uncharacterized protein</fullName>
    </submittedName>
</protein>
<dbReference type="EMBL" id="MHSK01000029">
    <property type="protein sequence ID" value="OHA41625.1"/>
    <property type="molecule type" value="Genomic_DNA"/>
</dbReference>
<accession>A0A1G2NZU8</accession>
<keyword evidence="1" id="KW-1133">Transmembrane helix</keyword>
<dbReference type="AlphaFoldDB" id="A0A1G2NZU8"/>
<gene>
    <name evidence="2" type="ORF">A3G52_01590</name>
</gene>
<organism evidence="2 3">
    <name type="scientific">Candidatus Taylorbacteria bacterium RIFCSPLOWO2_12_FULL_43_20</name>
    <dbReference type="NCBI Taxonomy" id="1802332"/>
    <lineage>
        <taxon>Bacteria</taxon>
        <taxon>Candidatus Tayloriibacteriota</taxon>
    </lineage>
</organism>
<name>A0A1G2NZU8_9BACT</name>
<dbReference type="Proteomes" id="UP000177269">
    <property type="component" value="Unassembled WGS sequence"/>
</dbReference>
<dbReference type="SUPFAM" id="SSF50993">
    <property type="entry name" value="Peptidase/esterase 'gauge' domain"/>
    <property type="match status" value="1"/>
</dbReference>
<sequence>MEPNQIEPSQSKWGLLLLIGVGIIVLFIIVGGFHFYSRNSDNKILNTENYGYHLQTQYDAEKSDQILIRRNEQTGEEIVIVDSIKKAIPELNKNPNLFLRFFAYPKDSKAIVFKIFLDGSDNPAGALYLFDTETNRFMKMKVNDIYDGFFGGFAISPDQRKLAWIPDAEDESGKAQTLYLIDLVGDEYEIAVNLSANETFNGGRFAMSSHFELNWLDNQKIKYAVFDQSKKQERFDPYDNVSIKTILIGYREYDYDDAGSVSVTSPNGGETYEIGDRYVLENQLDDILVSLDLGMKSSNIVTVNLNNGEYKYKSANCSTGLCYFILYIDASKYIDVDNDKDLDALVPANHWNGGNKTLGSIEVFINNNGNLKHIGGISTGVGTGANWLKAENNIITVNYDAKYNGVAGWSDPTTFVYKIQGENLILINKDQSSGSVSTENSNIKN</sequence>
<keyword evidence="1" id="KW-0472">Membrane</keyword>
<evidence type="ECO:0000256" key="1">
    <source>
        <dbReference type="SAM" id="Phobius"/>
    </source>
</evidence>
<keyword evidence="1" id="KW-0812">Transmembrane</keyword>